<sequence length="239" mass="25796">MTDKILWTYVVLDLLFVGSGALLLGFALTTKAGTSQAPTIASVATNLLLLGTPLTAAIVNAALIFFSFLLSIPAMTLSTTRGWLKVHGYMVVICGLFTLVIGLDIWFGTLRSKQNLLDTWNQQTPTTQSLLQEQLSCCGYFNSTSAPAFVTDGTCPNAIIAATMPGCSAAFVKLDGLFLDVIFTAAFGIVGEGGWEVDQREIKGCLDVALIFGIAMLNKDRKERERYRFIDEKNGTGAF</sequence>
<keyword evidence="3" id="KW-1185">Reference proteome</keyword>
<reference evidence="2 3" key="1">
    <citation type="journal article" date="2014" name="Genome Announc.">
        <title>Draft genome sequence of Sclerotinia borealis, a psychrophilic plant pathogenic fungus.</title>
        <authorList>
            <person name="Mardanov A.V."/>
            <person name="Beletsky A.V."/>
            <person name="Kadnikov V.V."/>
            <person name="Ignatov A.N."/>
            <person name="Ravin N.V."/>
        </authorList>
    </citation>
    <scope>NUCLEOTIDE SEQUENCE [LARGE SCALE GENOMIC DNA]</scope>
    <source>
        <strain evidence="3">F-4157</strain>
    </source>
</reference>
<evidence type="ECO:0000256" key="1">
    <source>
        <dbReference type="SAM" id="Phobius"/>
    </source>
</evidence>
<dbReference type="STRING" id="1432307.W9CAA8"/>
<name>W9CAA8_SCLBF</name>
<dbReference type="AlphaFoldDB" id="W9CAA8"/>
<evidence type="ECO:0000313" key="2">
    <source>
        <dbReference type="EMBL" id="ESZ91485.1"/>
    </source>
</evidence>
<feature type="transmembrane region" description="Helical" evidence="1">
    <location>
        <begin position="86"/>
        <end position="107"/>
    </location>
</feature>
<dbReference type="HOGENOM" id="CLU_066479_0_0_1"/>
<organism evidence="2 3">
    <name type="scientific">Sclerotinia borealis (strain F-4128)</name>
    <dbReference type="NCBI Taxonomy" id="1432307"/>
    <lineage>
        <taxon>Eukaryota</taxon>
        <taxon>Fungi</taxon>
        <taxon>Dikarya</taxon>
        <taxon>Ascomycota</taxon>
        <taxon>Pezizomycotina</taxon>
        <taxon>Leotiomycetes</taxon>
        <taxon>Helotiales</taxon>
        <taxon>Sclerotiniaceae</taxon>
        <taxon>Sclerotinia</taxon>
    </lineage>
</organism>
<protein>
    <submittedName>
        <fullName evidence="2">Tetraspanin</fullName>
    </submittedName>
</protein>
<feature type="transmembrane region" description="Helical" evidence="1">
    <location>
        <begin position="6"/>
        <end position="28"/>
    </location>
</feature>
<feature type="transmembrane region" description="Helical" evidence="1">
    <location>
        <begin position="40"/>
        <end position="66"/>
    </location>
</feature>
<evidence type="ECO:0000313" key="3">
    <source>
        <dbReference type="Proteomes" id="UP000019487"/>
    </source>
</evidence>
<dbReference type="Proteomes" id="UP000019487">
    <property type="component" value="Unassembled WGS sequence"/>
</dbReference>
<proteinExistence type="predicted"/>
<keyword evidence="1" id="KW-1133">Transmembrane helix</keyword>
<dbReference type="EMBL" id="AYSA01000492">
    <property type="protein sequence ID" value="ESZ91485.1"/>
    <property type="molecule type" value="Genomic_DNA"/>
</dbReference>
<dbReference type="OrthoDB" id="2279611at2759"/>
<comment type="caution">
    <text evidence="2">The sequence shown here is derived from an EMBL/GenBank/DDBJ whole genome shotgun (WGS) entry which is preliminary data.</text>
</comment>
<keyword evidence="1" id="KW-0472">Membrane</keyword>
<accession>W9CAA8</accession>
<keyword evidence="1" id="KW-0812">Transmembrane</keyword>
<gene>
    <name evidence="2" type="ORF">SBOR_8146</name>
</gene>